<dbReference type="OrthoDB" id="264195at2"/>
<name>A0A1V9GB17_9BACT</name>
<accession>A0A1V9GB17</accession>
<dbReference type="EMBL" id="LWBP01000010">
    <property type="protein sequence ID" value="OQP67813.1"/>
    <property type="molecule type" value="Genomic_DNA"/>
</dbReference>
<proteinExistence type="predicted"/>
<keyword evidence="2" id="KW-1185">Reference proteome</keyword>
<protein>
    <recommendedName>
        <fullName evidence="3">Knr4/Smi1-like domain-containing protein</fullName>
    </recommendedName>
</protein>
<dbReference type="STRING" id="550983.A4R26_32820"/>
<evidence type="ECO:0000313" key="2">
    <source>
        <dbReference type="Proteomes" id="UP000192276"/>
    </source>
</evidence>
<organism evidence="1 2">
    <name type="scientific">Niastella populi</name>
    <dbReference type="NCBI Taxonomy" id="550983"/>
    <lineage>
        <taxon>Bacteria</taxon>
        <taxon>Pseudomonadati</taxon>
        <taxon>Bacteroidota</taxon>
        <taxon>Chitinophagia</taxon>
        <taxon>Chitinophagales</taxon>
        <taxon>Chitinophagaceae</taxon>
        <taxon>Niastella</taxon>
    </lineage>
</organism>
<comment type="caution">
    <text evidence="1">The sequence shown here is derived from an EMBL/GenBank/DDBJ whole genome shotgun (WGS) entry which is preliminary data.</text>
</comment>
<dbReference type="RefSeq" id="WP_081160830.1">
    <property type="nucleotide sequence ID" value="NZ_LWBP01000010.1"/>
</dbReference>
<reference evidence="2" key="1">
    <citation type="submission" date="2016-04" db="EMBL/GenBank/DDBJ databases">
        <authorList>
            <person name="Chen L."/>
            <person name="Zhuang W."/>
            <person name="Wang G."/>
        </authorList>
    </citation>
    <scope>NUCLEOTIDE SEQUENCE [LARGE SCALE GENOMIC DNA]</scope>
    <source>
        <strain evidence="2">208</strain>
    </source>
</reference>
<sequence length="292" mass="34508">MAVANSFTKFMSQFIENTNESIESMQSHMIFPEKITDFLTWVRETTEAAWRQASSDNYLHNAKWLPLSEQEINDLEQKYSIKFGPEHRAFLSILHTIDKKDPDYYAGIEDTDEGSDIKAKGQPSLFYNWHTDTEWIESRLTWPYETILQDILGVNRFWLKSWGPRLETEQEKIRVFSSWYNKAPKLLPITAHTFLMNHELTGLRAVLSVWGSDTIVAAWNLRHYLMRQFPQELNIQELVYDDEDKCYYGEIMKGIPELDTLETIRLADADIPHWKEIITHWSFSQWQGFRVD</sequence>
<evidence type="ECO:0008006" key="3">
    <source>
        <dbReference type="Google" id="ProtNLM"/>
    </source>
</evidence>
<dbReference type="Proteomes" id="UP000192276">
    <property type="component" value="Unassembled WGS sequence"/>
</dbReference>
<evidence type="ECO:0000313" key="1">
    <source>
        <dbReference type="EMBL" id="OQP67813.1"/>
    </source>
</evidence>
<dbReference type="AlphaFoldDB" id="A0A1V9GB17"/>
<gene>
    <name evidence="1" type="ORF">A4R26_32820</name>
</gene>